<proteinExistence type="predicted"/>
<reference evidence="1" key="1">
    <citation type="submission" date="2020-05" db="EMBL/GenBank/DDBJ databases">
        <authorList>
            <person name="Chiriac C."/>
            <person name="Salcher M."/>
            <person name="Ghai R."/>
            <person name="Kavagutti S V."/>
        </authorList>
    </citation>
    <scope>NUCLEOTIDE SEQUENCE</scope>
</reference>
<accession>A0A6J6NH11</accession>
<organism evidence="1">
    <name type="scientific">freshwater metagenome</name>
    <dbReference type="NCBI Taxonomy" id="449393"/>
    <lineage>
        <taxon>unclassified sequences</taxon>
        <taxon>metagenomes</taxon>
        <taxon>ecological metagenomes</taxon>
    </lineage>
</organism>
<dbReference type="AlphaFoldDB" id="A0A6J6NH11"/>
<name>A0A6J6NH11_9ZZZZ</name>
<dbReference type="EMBL" id="CAEZXR010000005">
    <property type="protein sequence ID" value="CAB4685522.1"/>
    <property type="molecule type" value="Genomic_DNA"/>
</dbReference>
<gene>
    <name evidence="1" type="ORF">UFOPK2579_00093</name>
</gene>
<protein>
    <submittedName>
        <fullName evidence="1">Unannotated protein</fullName>
    </submittedName>
</protein>
<evidence type="ECO:0000313" key="1">
    <source>
        <dbReference type="EMBL" id="CAB4685522.1"/>
    </source>
</evidence>
<sequence>MTITALPALRLPFAFSAAYRLPGLLFAITPATTWVEVGEDGLDVRFGPWRLRTPLSNVVSVERSGGFAWWRTAGPARLSLSDRGVTFATNRDDAVCLTFREPVVAIDPTGTIRHRAATITVADVDGLIAMLARRTLN</sequence>